<keyword evidence="14" id="KW-1185">Reference proteome</keyword>
<reference evidence="13" key="2">
    <citation type="journal article" date="2022" name="Elife">
        <title>Obligate sexual reproduction of a homothallic fungus closely related to the Cryptococcus pathogenic species complex.</title>
        <authorList>
            <person name="Passer A.R."/>
            <person name="Clancey S.A."/>
            <person name="Shea T."/>
            <person name="David-Palma M."/>
            <person name="Averette A.F."/>
            <person name="Boekhout T."/>
            <person name="Porcel B.M."/>
            <person name="Nowrousian M."/>
            <person name="Cuomo C.A."/>
            <person name="Sun S."/>
            <person name="Heitman J."/>
            <person name="Coelho M.A."/>
        </authorList>
    </citation>
    <scope>NUCLEOTIDE SEQUENCE</scope>
    <source>
        <strain evidence="13">CBS 7841</strain>
    </source>
</reference>
<dbReference type="Proteomes" id="UP000094043">
    <property type="component" value="Chromosome 2"/>
</dbReference>
<keyword evidence="5 12" id="KW-0812">Transmembrane</keyword>
<evidence type="ECO:0000256" key="1">
    <source>
        <dbReference type="ARBA" id="ARBA00004141"/>
    </source>
</evidence>
<dbReference type="GeneID" id="91085478"/>
<feature type="transmembrane region" description="Helical" evidence="12">
    <location>
        <begin position="226"/>
        <end position="247"/>
    </location>
</feature>
<evidence type="ECO:0000256" key="3">
    <source>
        <dbReference type="ARBA" id="ARBA00022543"/>
    </source>
</evidence>
<evidence type="ECO:0000313" key="13">
    <source>
        <dbReference type="EMBL" id="WVN86106.1"/>
    </source>
</evidence>
<evidence type="ECO:0000313" key="14">
    <source>
        <dbReference type="Proteomes" id="UP000094043"/>
    </source>
</evidence>
<evidence type="ECO:0000256" key="6">
    <source>
        <dbReference type="ARBA" id="ARBA00022925"/>
    </source>
</evidence>
<dbReference type="PANTHER" id="PTHR28286">
    <property type="match status" value="1"/>
</dbReference>
<feature type="transmembrane region" description="Helical" evidence="12">
    <location>
        <begin position="119"/>
        <end position="137"/>
    </location>
</feature>
<feature type="compositionally biased region" description="Low complexity" evidence="11">
    <location>
        <begin position="16"/>
        <end position="30"/>
    </location>
</feature>
<dbReference type="PRINTS" id="PR00251">
    <property type="entry name" value="BACTRLOPSIN"/>
</dbReference>
<name>A0AAJ8JPM4_9TREE</name>
<dbReference type="EMBL" id="CP143785">
    <property type="protein sequence ID" value="WVN86106.1"/>
    <property type="molecule type" value="Genomic_DNA"/>
</dbReference>
<dbReference type="SUPFAM" id="SSF81321">
    <property type="entry name" value="Family A G protein-coupled receptor-like"/>
    <property type="match status" value="1"/>
</dbReference>
<feature type="region of interest" description="Disordered" evidence="11">
    <location>
        <begin position="1"/>
        <end position="33"/>
    </location>
</feature>
<keyword evidence="6" id="KW-0681">Retinal protein</keyword>
<evidence type="ECO:0000256" key="8">
    <source>
        <dbReference type="ARBA" id="ARBA00022991"/>
    </source>
</evidence>
<evidence type="ECO:0000256" key="7">
    <source>
        <dbReference type="ARBA" id="ARBA00022989"/>
    </source>
</evidence>
<dbReference type="Gene3D" id="1.20.1070.10">
    <property type="entry name" value="Rhodopsin 7-helix transmembrane proteins"/>
    <property type="match status" value="1"/>
</dbReference>
<evidence type="ECO:0000256" key="11">
    <source>
        <dbReference type="SAM" id="MobiDB-lite"/>
    </source>
</evidence>
<accession>A0AAJ8JPM4</accession>
<dbReference type="PANTHER" id="PTHR28286:SF2">
    <property type="entry name" value="BACTERIORHODOPSIN _OPSIN, NOPA (EUROFUNG)"/>
    <property type="match status" value="1"/>
</dbReference>
<gene>
    <name evidence="13" type="ORF">L203_101265</name>
</gene>
<keyword evidence="4" id="KW-0716">Sensory transduction</keyword>
<dbReference type="GO" id="GO:0005783">
    <property type="term" value="C:endoplasmic reticulum"/>
    <property type="evidence" value="ECO:0007669"/>
    <property type="project" value="TreeGrafter"/>
</dbReference>
<keyword evidence="8" id="KW-0157">Chromophore</keyword>
<dbReference type="RefSeq" id="XP_066066806.1">
    <property type="nucleotide sequence ID" value="XM_066210709.1"/>
</dbReference>
<comment type="subcellular location">
    <subcellularLocation>
        <location evidence="1">Membrane</location>
        <topology evidence="1">Multi-pass membrane protein</topology>
    </subcellularLocation>
</comment>
<dbReference type="Pfam" id="PF01036">
    <property type="entry name" value="Bac_rhodopsin"/>
    <property type="match status" value="1"/>
</dbReference>
<dbReference type="GO" id="GO:0005886">
    <property type="term" value="C:plasma membrane"/>
    <property type="evidence" value="ECO:0007669"/>
    <property type="project" value="TreeGrafter"/>
</dbReference>
<keyword evidence="3" id="KW-0600">Photoreceptor protein</keyword>
<dbReference type="InterPro" id="IPR001425">
    <property type="entry name" value="Arc/bac/fun_rhodopsins"/>
</dbReference>
<reference evidence="13" key="3">
    <citation type="submission" date="2024-01" db="EMBL/GenBank/DDBJ databases">
        <authorList>
            <person name="Coelho M.A."/>
            <person name="David-Palma M."/>
            <person name="Shea T."/>
            <person name="Sun S."/>
            <person name="Cuomo C.A."/>
            <person name="Heitman J."/>
        </authorList>
    </citation>
    <scope>NUCLEOTIDE SEQUENCE</scope>
    <source>
        <strain evidence="13">CBS 7841</strain>
    </source>
</reference>
<evidence type="ECO:0000256" key="5">
    <source>
        <dbReference type="ARBA" id="ARBA00022692"/>
    </source>
</evidence>
<dbReference type="GO" id="GO:0007602">
    <property type="term" value="P:phototransduction"/>
    <property type="evidence" value="ECO:0007669"/>
    <property type="project" value="UniProtKB-KW"/>
</dbReference>
<evidence type="ECO:0000256" key="10">
    <source>
        <dbReference type="ARBA" id="ARBA00023170"/>
    </source>
</evidence>
<keyword evidence="10" id="KW-0675">Receptor</keyword>
<dbReference type="KEGG" id="cdep:91085478"/>
<dbReference type="GO" id="GO:0009881">
    <property type="term" value="F:photoreceptor activity"/>
    <property type="evidence" value="ECO:0007669"/>
    <property type="project" value="UniProtKB-KW"/>
</dbReference>
<evidence type="ECO:0000256" key="2">
    <source>
        <dbReference type="ARBA" id="ARBA00008130"/>
    </source>
</evidence>
<dbReference type="SMART" id="SM01021">
    <property type="entry name" value="Bac_rhodopsin"/>
    <property type="match status" value="1"/>
</dbReference>
<protein>
    <submittedName>
        <fullName evidence="13">Uncharacterized protein</fullName>
    </submittedName>
</protein>
<organism evidence="13 14">
    <name type="scientific">Cryptococcus depauperatus CBS 7841</name>
    <dbReference type="NCBI Taxonomy" id="1295531"/>
    <lineage>
        <taxon>Eukaryota</taxon>
        <taxon>Fungi</taxon>
        <taxon>Dikarya</taxon>
        <taxon>Basidiomycota</taxon>
        <taxon>Agaricomycotina</taxon>
        <taxon>Tremellomycetes</taxon>
        <taxon>Tremellales</taxon>
        <taxon>Cryptococcaceae</taxon>
        <taxon>Cryptococcus</taxon>
    </lineage>
</organism>
<keyword evidence="9 12" id="KW-0472">Membrane</keyword>
<sequence>MEYLAEFRSTSTISVNPPGGTNTGHPGQHPSHLPLPTNVFQLQKYYTQVMLGKTLSGSLQEEPTFPWHVGVVPIYHPPHHSDPLTHLYRQVFTIRYVDAAFTGPLIIVALTRLAGVSPATSLCVALAELVVVYSGWAGSVSGGWPWSKHGNGSAMKWAWFAVGILAFIALWSVLFVQGRKAAVYRLRSTQGLFYLLSAMVMFIHVGLGVVWILTEGLNLISVNAEIITYGIMDIALKIGFTHLLLLLHKADEIGPWTLPSWWAEDPEGDGLDGRGIYGAVASTGSD</sequence>
<dbReference type="AlphaFoldDB" id="A0AAJ8JPM4"/>
<proteinExistence type="inferred from homology"/>
<reference evidence="13" key="1">
    <citation type="submission" date="2016-06" db="EMBL/GenBank/DDBJ databases">
        <authorList>
            <person name="Cuomo C."/>
            <person name="Litvintseva A."/>
            <person name="Heitman J."/>
            <person name="Chen Y."/>
            <person name="Sun S."/>
            <person name="Springer D."/>
            <person name="Dromer F."/>
            <person name="Young S."/>
            <person name="Zeng Q."/>
            <person name="Chapman S."/>
            <person name="Gujja S."/>
            <person name="Saif S."/>
            <person name="Birren B."/>
        </authorList>
    </citation>
    <scope>NUCLEOTIDE SEQUENCE</scope>
    <source>
        <strain evidence="13">CBS 7841</strain>
    </source>
</reference>
<evidence type="ECO:0000256" key="4">
    <source>
        <dbReference type="ARBA" id="ARBA00022606"/>
    </source>
</evidence>
<feature type="transmembrane region" description="Helical" evidence="12">
    <location>
        <begin position="157"/>
        <end position="176"/>
    </location>
</feature>
<comment type="similarity">
    <text evidence="2">Belongs to the archaeal/bacterial/fungal opsin family.</text>
</comment>
<feature type="transmembrane region" description="Helical" evidence="12">
    <location>
        <begin position="192"/>
        <end position="214"/>
    </location>
</feature>
<keyword evidence="7 12" id="KW-1133">Transmembrane helix</keyword>
<evidence type="ECO:0000256" key="9">
    <source>
        <dbReference type="ARBA" id="ARBA00023136"/>
    </source>
</evidence>
<evidence type="ECO:0000256" key="12">
    <source>
        <dbReference type="SAM" id="Phobius"/>
    </source>
</evidence>